<evidence type="ECO:0000313" key="2">
    <source>
        <dbReference type="EMBL" id="KAF3514387.1"/>
    </source>
</evidence>
<reference evidence="2" key="1">
    <citation type="submission" date="2019-12" db="EMBL/GenBank/DDBJ databases">
        <title>Genome sequencing and annotation of Brassica cretica.</title>
        <authorList>
            <person name="Studholme D.J."/>
            <person name="Sarris P."/>
        </authorList>
    </citation>
    <scope>NUCLEOTIDE SEQUENCE</scope>
    <source>
        <strain evidence="2">PFS-109/04</strain>
        <tissue evidence="2">Leaf</tissue>
    </source>
</reference>
<organism evidence="2 3">
    <name type="scientific">Brassica cretica</name>
    <name type="common">Mustard</name>
    <dbReference type="NCBI Taxonomy" id="69181"/>
    <lineage>
        <taxon>Eukaryota</taxon>
        <taxon>Viridiplantae</taxon>
        <taxon>Streptophyta</taxon>
        <taxon>Embryophyta</taxon>
        <taxon>Tracheophyta</taxon>
        <taxon>Spermatophyta</taxon>
        <taxon>Magnoliopsida</taxon>
        <taxon>eudicotyledons</taxon>
        <taxon>Gunneridae</taxon>
        <taxon>Pentapetalae</taxon>
        <taxon>rosids</taxon>
        <taxon>malvids</taxon>
        <taxon>Brassicales</taxon>
        <taxon>Brassicaceae</taxon>
        <taxon>Brassiceae</taxon>
        <taxon>Brassica</taxon>
    </lineage>
</organism>
<evidence type="ECO:0000256" key="1">
    <source>
        <dbReference type="SAM" id="MobiDB-lite"/>
    </source>
</evidence>
<proteinExistence type="predicted"/>
<dbReference type="AlphaFoldDB" id="A0A8S9PN99"/>
<evidence type="ECO:0000313" key="3">
    <source>
        <dbReference type="Proteomes" id="UP000712600"/>
    </source>
</evidence>
<accession>A0A8S9PN99</accession>
<feature type="compositionally biased region" description="Low complexity" evidence="1">
    <location>
        <begin position="12"/>
        <end position="24"/>
    </location>
</feature>
<gene>
    <name evidence="2" type="ORF">F2Q69_00002605</name>
</gene>
<protein>
    <submittedName>
        <fullName evidence="2">Uncharacterized protein</fullName>
    </submittedName>
</protein>
<sequence>MDDIYSAVAAFPHPSSSIPSSPTSGQMGQEQRHQSLDCNQGRDLIWTIKAISSQARHLWKARHLVKAWISRKLKSSISAQALDKPALSSALR</sequence>
<name>A0A8S9PN99_BRACR</name>
<dbReference type="EMBL" id="QGKX02001521">
    <property type="protein sequence ID" value="KAF3514387.1"/>
    <property type="molecule type" value="Genomic_DNA"/>
</dbReference>
<comment type="caution">
    <text evidence="2">The sequence shown here is derived from an EMBL/GenBank/DDBJ whole genome shotgun (WGS) entry which is preliminary data.</text>
</comment>
<dbReference type="Proteomes" id="UP000712600">
    <property type="component" value="Unassembled WGS sequence"/>
</dbReference>
<feature type="region of interest" description="Disordered" evidence="1">
    <location>
        <begin position="11"/>
        <end position="35"/>
    </location>
</feature>